<dbReference type="Proteomes" id="UP001270053">
    <property type="component" value="Unassembled WGS sequence"/>
</dbReference>
<dbReference type="EMBL" id="JAWXVG010000005">
    <property type="protein sequence ID" value="MDX6183032.1"/>
    <property type="molecule type" value="Genomic_DNA"/>
</dbReference>
<dbReference type="EMBL" id="JAWXVH010000005">
    <property type="protein sequence ID" value="MDX6186485.1"/>
    <property type="molecule type" value="Genomic_DNA"/>
</dbReference>
<dbReference type="RefSeq" id="WP_229973907.1">
    <property type="nucleotide sequence ID" value="NZ_CP087133.1"/>
</dbReference>
<feature type="transmembrane region" description="Helical" evidence="1">
    <location>
        <begin position="30"/>
        <end position="55"/>
    </location>
</feature>
<dbReference type="Proteomes" id="UP001278738">
    <property type="component" value="Unassembled WGS sequence"/>
</dbReference>
<name>A0AAJ2SG11_9FLAO</name>
<keyword evidence="1" id="KW-0812">Transmembrane</keyword>
<evidence type="ECO:0000256" key="1">
    <source>
        <dbReference type="SAM" id="Phobius"/>
    </source>
</evidence>
<keyword evidence="1" id="KW-1133">Transmembrane helix</keyword>
<keyword evidence="5" id="KW-1185">Reference proteome</keyword>
<sequence length="318" mass="37295">MLYDYNKETFEKIQSLPQGFYLNYDKKKNLVLTIKVLAGVLASIVKGCPITLYLIKDEKLITLYIMDHPIMPLYFKGINFSEEDKDFKNFEAVVIDLIKAESFTLVVMNETHYQIVNSKISKKNSFNLFLKWLADSEQVFEIILSNSSFSTDNMPMYIDSFENKIWDDKLIDNKPYYKFDEYTKDGKHGYHQEFSFRNILSLYYEPNVELYHSIKKLNGEEFTDFVLMYERAIVLIESKYTISSKQTMFNKAISKAVRQLEKAETTLLEQPDSIAEPKVRHALLNFEVLLKMCVFYDDGRDLLNAFKNISHTIFLPGM</sequence>
<gene>
    <name evidence="2" type="ORF">SGQ18_12730</name>
    <name evidence="3" type="ORF">SGQ44_11985</name>
</gene>
<reference evidence="3 5" key="1">
    <citation type="submission" date="2023-11" db="EMBL/GenBank/DDBJ databases">
        <title>Unpublished Manusciprt.</title>
        <authorList>
            <person name="Saticioglu I.B."/>
            <person name="Ay H."/>
            <person name="Ajmi N."/>
            <person name="Altun S."/>
            <person name="Duman M."/>
        </authorList>
    </citation>
    <scope>NUCLEOTIDE SEQUENCE</scope>
    <source>
        <strain evidence="2 5">Fl-33</strain>
        <strain evidence="3">Fl-77</strain>
    </source>
</reference>
<evidence type="ECO:0000313" key="2">
    <source>
        <dbReference type="EMBL" id="MDX6183032.1"/>
    </source>
</evidence>
<evidence type="ECO:0000313" key="5">
    <source>
        <dbReference type="Proteomes" id="UP001278738"/>
    </source>
</evidence>
<evidence type="ECO:0000313" key="3">
    <source>
        <dbReference type="EMBL" id="MDX6186485.1"/>
    </source>
</evidence>
<proteinExistence type="predicted"/>
<dbReference type="AlphaFoldDB" id="A0AAJ2SG11"/>
<organism evidence="3 4">
    <name type="scientific">Flavobacterium flavipigmentatum</name>
    <dbReference type="NCBI Taxonomy" id="2893884"/>
    <lineage>
        <taxon>Bacteria</taxon>
        <taxon>Pseudomonadati</taxon>
        <taxon>Bacteroidota</taxon>
        <taxon>Flavobacteriia</taxon>
        <taxon>Flavobacteriales</taxon>
        <taxon>Flavobacteriaceae</taxon>
        <taxon>Flavobacterium</taxon>
    </lineage>
</organism>
<protein>
    <submittedName>
        <fullName evidence="3">Uncharacterized protein</fullName>
    </submittedName>
</protein>
<keyword evidence="1" id="KW-0472">Membrane</keyword>
<accession>A0AAJ2SG11</accession>
<comment type="caution">
    <text evidence="3">The sequence shown here is derived from an EMBL/GenBank/DDBJ whole genome shotgun (WGS) entry which is preliminary data.</text>
</comment>
<evidence type="ECO:0000313" key="4">
    <source>
        <dbReference type="Proteomes" id="UP001270053"/>
    </source>
</evidence>